<dbReference type="AlphaFoldDB" id="D9QHZ3"/>
<evidence type="ECO:0000256" key="1">
    <source>
        <dbReference type="SAM" id="Phobius"/>
    </source>
</evidence>
<name>D9QHZ3_BRESC</name>
<keyword evidence="1" id="KW-0472">Membrane</keyword>
<evidence type="ECO:0000313" key="2">
    <source>
        <dbReference type="EMBL" id="ADL01251.1"/>
    </source>
</evidence>
<dbReference type="STRING" id="633149.Bresu_1940"/>
<dbReference type="KEGG" id="bsb:Bresu_1940"/>
<dbReference type="EMBL" id="CP002102">
    <property type="protein sequence ID" value="ADL01251.1"/>
    <property type="molecule type" value="Genomic_DNA"/>
</dbReference>
<feature type="transmembrane region" description="Helical" evidence="1">
    <location>
        <begin position="38"/>
        <end position="56"/>
    </location>
</feature>
<sequence>MSEASDPKSPKALQGSGAAFFAIGVTFLILGLTDGDRLAFVGVGAAFFAIGAAMFAKARKAGESDASRGEGDQ</sequence>
<accession>D9QHZ3</accession>
<keyword evidence="1" id="KW-0812">Transmembrane</keyword>
<reference evidence="3" key="1">
    <citation type="journal article" date="2011" name="J. Bacteriol.">
        <title>Genome sequences of eight morphologically diverse alphaproteobacteria.</title>
        <authorList>
            <consortium name="US DOE Joint Genome Institute"/>
            <person name="Brown P.J."/>
            <person name="Kysela D.T."/>
            <person name="Buechlein A."/>
            <person name="Hemmerich C."/>
            <person name="Brun Y.V."/>
        </authorList>
    </citation>
    <scope>NUCLEOTIDE SEQUENCE [LARGE SCALE GENOMIC DNA]</scope>
    <source>
        <strain evidence="3">ATCC 15264 / DSM 4735 / LMG 14903 / NBRC 16000 / CB 81</strain>
    </source>
</reference>
<organism evidence="2 3">
    <name type="scientific">Brevundimonas subvibrioides (strain ATCC 15264 / DSM 4735 / LMG 14903 / NBRC 16000 / CB 81)</name>
    <name type="common">Caulobacter subvibrioides</name>
    <dbReference type="NCBI Taxonomy" id="633149"/>
    <lineage>
        <taxon>Bacteria</taxon>
        <taxon>Pseudomonadati</taxon>
        <taxon>Pseudomonadota</taxon>
        <taxon>Alphaproteobacteria</taxon>
        <taxon>Caulobacterales</taxon>
        <taxon>Caulobacteraceae</taxon>
        <taxon>Brevundimonas</taxon>
    </lineage>
</organism>
<dbReference type="RefSeq" id="WP_013269352.1">
    <property type="nucleotide sequence ID" value="NC_014375.1"/>
</dbReference>
<dbReference type="BioCyc" id="BSUB633149:G1GM8-1936-MONOMER"/>
<dbReference type="Proteomes" id="UP000002696">
    <property type="component" value="Chromosome"/>
</dbReference>
<dbReference type="HOGENOM" id="CLU_2697395_0_0_5"/>
<gene>
    <name evidence="2" type="ordered locus">Bresu_1940</name>
</gene>
<keyword evidence="3" id="KW-1185">Reference proteome</keyword>
<proteinExistence type="predicted"/>
<keyword evidence="1" id="KW-1133">Transmembrane helix</keyword>
<dbReference type="InParanoid" id="D9QHZ3"/>
<feature type="transmembrane region" description="Helical" evidence="1">
    <location>
        <begin position="12"/>
        <end position="32"/>
    </location>
</feature>
<evidence type="ECO:0000313" key="3">
    <source>
        <dbReference type="Proteomes" id="UP000002696"/>
    </source>
</evidence>
<protein>
    <submittedName>
        <fullName evidence="2">Uncharacterized protein</fullName>
    </submittedName>
</protein>